<accession>A0A0E0MA49</accession>
<dbReference type="AlphaFoldDB" id="A0A0E0MA49"/>
<keyword evidence="1" id="KW-0812">Transmembrane</keyword>
<protein>
    <submittedName>
        <fullName evidence="2">Uncharacterized protein</fullName>
    </submittedName>
</protein>
<dbReference type="Proteomes" id="UP000026962">
    <property type="component" value="Chromosome 10"/>
</dbReference>
<dbReference type="EnsemblPlants" id="OPUNC10G15250.1">
    <property type="protein sequence ID" value="OPUNC10G15250.1"/>
    <property type="gene ID" value="OPUNC10G15250"/>
</dbReference>
<dbReference type="HOGENOM" id="CLU_137054_0_0_1"/>
<keyword evidence="1" id="KW-1133">Transmembrane helix</keyword>
<feature type="transmembrane region" description="Helical" evidence="1">
    <location>
        <begin position="83"/>
        <end position="102"/>
    </location>
</feature>
<sequence length="124" mass="15182">MAMAQQQPGNVAGFLRALRRLRNRVIMILWMRVLLRRLVVRWWLRVHLRRLRRRFVWVWLLWHLRVRQAWVRMFLWRRRHDDLVYILVGIMVSTCLLLKINANFIGYIEFVNLNCSSASLIGDE</sequence>
<dbReference type="OMA" id="RVIMILW"/>
<dbReference type="Gramene" id="OPUNC10G15250.1">
    <property type="protein sequence ID" value="OPUNC10G15250.1"/>
    <property type="gene ID" value="OPUNC10G15250"/>
</dbReference>
<reference evidence="2" key="1">
    <citation type="submission" date="2015-04" db="UniProtKB">
        <authorList>
            <consortium name="EnsemblPlants"/>
        </authorList>
    </citation>
    <scope>IDENTIFICATION</scope>
</reference>
<evidence type="ECO:0000313" key="2">
    <source>
        <dbReference type="EnsemblPlants" id="OPUNC10G15250.1"/>
    </source>
</evidence>
<evidence type="ECO:0000256" key="1">
    <source>
        <dbReference type="SAM" id="Phobius"/>
    </source>
</evidence>
<reference evidence="2" key="2">
    <citation type="submission" date="2018-05" db="EMBL/GenBank/DDBJ databases">
        <title>OpunRS2 (Oryza punctata Reference Sequence Version 2).</title>
        <authorList>
            <person name="Zhang J."/>
            <person name="Kudrna D."/>
            <person name="Lee S."/>
            <person name="Talag J."/>
            <person name="Welchert J."/>
            <person name="Wing R.A."/>
        </authorList>
    </citation>
    <scope>NUCLEOTIDE SEQUENCE [LARGE SCALE GENOMIC DNA]</scope>
</reference>
<organism evidence="2">
    <name type="scientific">Oryza punctata</name>
    <name type="common">Red rice</name>
    <dbReference type="NCBI Taxonomy" id="4537"/>
    <lineage>
        <taxon>Eukaryota</taxon>
        <taxon>Viridiplantae</taxon>
        <taxon>Streptophyta</taxon>
        <taxon>Embryophyta</taxon>
        <taxon>Tracheophyta</taxon>
        <taxon>Spermatophyta</taxon>
        <taxon>Magnoliopsida</taxon>
        <taxon>Liliopsida</taxon>
        <taxon>Poales</taxon>
        <taxon>Poaceae</taxon>
        <taxon>BOP clade</taxon>
        <taxon>Oryzoideae</taxon>
        <taxon>Oryzeae</taxon>
        <taxon>Oryzinae</taxon>
        <taxon>Oryza</taxon>
    </lineage>
</organism>
<keyword evidence="1" id="KW-0472">Membrane</keyword>
<proteinExistence type="predicted"/>
<keyword evidence="3" id="KW-1185">Reference proteome</keyword>
<evidence type="ECO:0000313" key="3">
    <source>
        <dbReference type="Proteomes" id="UP000026962"/>
    </source>
</evidence>
<name>A0A0E0MA49_ORYPU</name>